<dbReference type="PROSITE" id="PS00374">
    <property type="entry name" value="MGMT"/>
    <property type="match status" value="1"/>
</dbReference>
<keyword evidence="5 9" id="KW-0808">Transferase</keyword>
<dbReference type="InterPro" id="IPR023546">
    <property type="entry name" value="MGMT"/>
</dbReference>
<comment type="similarity">
    <text evidence="2 9">Belongs to the MGMT family.</text>
</comment>
<protein>
    <recommendedName>
        <fullName evidence="9">Methylated-DNA--protein-cysteine methyltransferase</fullName>
        <ecNumber evidence="9">2.1.1.63</ecNumber>
    </recommendedName>
    <alternativeName>
        <fullName evidence="9">6-O-methylguanine-DNA methyltransferase</fullName>
        <shortName evidence="9">MGMT</shortName>
    </alternativeName>
    <alternativeName>
        <fullName evidence="9">O-6-methylguanine-DNA-alkyltransferase</fullName>
    </alternativeName>
</protein>
<evidence type="ECO:0000259" key="10">
    <source>
        <dbReference type="Pfam" id="PF01035"/>
    </source>
</evidence>
<dbReference type="Pfam" id="PF01035">
    <property type="entry name" value="DNA_binding_1"/>
    <property type="match status" value="1"/>
</dbReference>
<keyword evidence="13" id="KW-1185">Reference proteome</keyword>
<evidence type="ECO:0000256" key="1">
    <source>
        <dbReference type="ARBA" id="ARBA00001286"/>
    </source>
</evidence>
<dbReference type="RefSeq" id="WP_281269676.1">
    <property type="nucleotide sequence ID" value="NZ_QRDW01000001.1"/>
</dbReference>
<dbReference type="InterPro" id="IPR001497">
    <property type="entry name" value="MethylDNA_cys_MeTrfase_AS"/>
</dbReference>
<keyword evidence="4 9" id="KW-0489">Methyltransferase</keyword>
<dbReference type="InterPro" id="IPR036388">
    <property type="entry name" value="WH-like_DNA-bd_sf"/>
</dbReference>
<evidence type="ECO:0000313" key="12">
    <source>
        <dbReference type="EMBL" id="RED54170.1"/>
    </source>
</evidence>
<dbReference type="InterPro" id="IPR014048">
    <property type="entry name" value="MethylDNA_cys_MeTrfase_DNA-bd"/>
</dbReference>
<comment type="miscellaneous">
    <text evidence="9">This enzyme catalyzes only one turnover and therefore is not strictly catalytic. According to one definition, an enzyme is a biocatalyst that acts repeatedly and over many reaction cycles.</text>
</comment>
<dbReference type="GO" id="GO:0032259">
    <property type="term" value="P:methylation"/>
    <property type="evidence" value="ECO:0007669"/>
    <property type="project" value="UniProtKB-KW"/>
</dbReference>
<comment type="catalytic activity">
    <reaction evidence="1 9">
        <text>a 4-O-methyl-thymidine in DNA + L-cysteinyl-[protein] = a thymidine in DNA + S-methyl-L-cysteinyl-[protein]</text>
        <dbReference type="Rhea" id="RHEA:53428"/>
        <dbReference type="Rhea" id="RHEA-COMP:10131"/>
        <dbReference type="Rhea" id="RHEA-COMP:10132"/>
        <dbReference type="Rhea" id="RHEA-COMP:13555"/>
        <dbReference type="Rhea" id="RHEA-COMP:13556"/>
        <dbReference type="ChEBI" id="CHEBI:29950"/>
        <dbReference type="ChEBI" id="CHEBI:82612"/>
        <dbReference type="ChEBI" id="CHEBI:137386"/>
        <dbReference type="ChEBI" id="CHEBI:137387"/>
        <dbReference type="EC" id="2.1.1.63"/>
    </reaction>
</comment>
<evidence type="ECO:0000256" key="6">
    <source>
        <dbReference type="ARBA" id="ARBA00022763"/>
    </source>
</evidence>
<evidence type="ECO:0000256" key="7">
    <source>
        <dbReference type="ARBA" id="ARBA00023204"/>
    </source>
</evidence>
<dbReference type="Gene3D" id="3.30.160.70">
    <property type="entry name" value="Methylated DNA-protein cysteine methyltransferase domain"/>
    <property type="match status" value="1"/>
</dbReference>
<dbReference type="HAMAP" id="MF_00772">
    <property type="entry name" value="OGT"/>
    <property type="match status" value="1"/>
</dbReference>
<feature type="domain" description="Methylguanine DNA methyltransferase ribonuclease-like" evidence="11">
    <location>
        <begin position="8"/>
        <end position="69"/>
    </location>
</feature>
<dbReference type="SUPFAM" id="SSF53155">
    <property type="entry name" value="Methylated DNA-protein cysteine methyltransferase domain"/>
    <property type="match status" value="1"/>
</dbReference>
<dbReference type="EMBL" id="QRDW01000001">
    <property type="protein sequence ID" value="RED54170.1"/>
    <property type="molecule type" value="Genomic_DNA"/>
</dbReference>
<dbReference type="GO" id="GO:0005737">
    <property type="term" value="C:cytoplasm"/>
    <property type="evidence" value="ECO:0007669"/>
    <property type="project" value="UniProtKB-SubCell"/>
</dbReference>
<organism evidence="12 13">
    <name type="scientific">Aestuariispira insulae</name>
    <dbReference type="NCBI Taxonomy" id="1461337"/>
    <lineage>
        <taxon>Bacteria</taxon>
        <taxon>Pseudomonadati</taxon>
        <taxon>Pseudomonadota</taxon>
        <taxon>Alphaproteobacteria</taxon>
        <taxon>Rhodospirillales</taxon>
        <taxon>Kiloniellaceae</taxon>
        <taxon>Aestuariispira</taxon>
    </lineage>
</organism>
<dbReference type="AlphaFoldDB" id="A0A3D9HXM5"/>
<dbReference type="Gene3D" id="1.10.10.10">
    <property type="entry name" value="Winged helix-like DNA-binding domain superfamily/Winged helix DNA-binding domain"/>
    <property type="match status" value="1"/>
</dbReference>
<dbReference type="GO" id="GO:0006307">
    <property type="term" value="P:DNA alkylation repair"/>
    <property type="evidence" value="ECO:0007669"/>
    <property type="project" value="UniProtKB-UniRule"/>
</dbReference>
<dbReference type="PANTHER" id="PTHR10815">
    <property type="entry name" value="METHYLATED-DNA--PROTEIN-CYSTEINE METHYLTRANSFERASE"/>
    <property type="match status" value="1"/>
</dbReference>
<dbReference type="SUPFAM" id="SSF46767">
    <property type="entry name" value="Methylated DNA-protein cysteine methyltransferase, C-terminal domain"/>
    <property type="match status" value="1"/>
</dbReference>
<dbReference type="NCBIfam" id="TIGR00589">
    <property type="entry name" value="ogt"/>
    <property type="match status" value="1"/>
</dbReference>
<gene>
    <name evidence="12" type="ORF">DFP90_101973</name>
</gene>
<keyword evidence="7 9" id="KW-0234">DNA repair</keyword>
<evidence type="ECO:0000256" key="3">
    <source>
        <dbReference type="ARBA" id="ARBA00022490"/>
    </source>
</evidence>
<proteinExistence type="inferred from homology"/>
<dbReference type="Pfam" id="PF02870">
    <property type="entry name" value="Methyltransf_1N"/>
    <property type="match status" value="1"/>
</dbReference>
<dbReference type="CDD" id="cd06445">
    <property type="entry name" value="ATase"/>
    <property type="match status" value="1"/>
</dbReference>
<reference evidence="12 13" key="1">
    <citation type="submission" date="2018-07" db="EMBL/GenBank/DDBJ databases">
        <title>Genomic Encyclopedia of Type Strains, Phase III (KMG-III): the genomes of soil and plant-associated and newly described type strains.</title>
        <authorList>
            <person name="Whitman W."/>
        </authorList>
    </citation>
    <scope>NUCLEOTIDE SEQUENCE [LARGE SCALE GENOMIC DNA]</scope>
    <source>
        <strain evidence="12 13">CECT 8488</strain>
    </source>
</reference>
<evidence type="ECO:0000256" key="9">
    <source>
        <dbReference type="HAMAP-Rule" id="MF_00772"/>
    </source>
</evidence>
<feature type="active site" description="Nucleophile; methyl group acceptor" evidence="9">
    <location>
        <position position="135"/>
    </location>
</feature>
<dbReference type="InterPro" id="IPR036217">
    <property type="entry name" value="MethylDNA_cys_MeTrfase_DNAb"/>
</dbReference>
<comment type="function">
    <text evidence="9">Involved in the cellular defense against the biological effects of O6-methylguanine (O6-MeG) and O4-methylthymine (O4-MeT) in DNA. Repairs the methylated nucleobase in DNA by stoichiometrically transferring the methyl group to a cysteine residue in the enzyme. This is a suicide reaction: the enzyme is irreversibly inactivated.</text>
</comment>
<evidence type="ECO:0000259" key="11">
    <source>
        <dbReference type="Pfam" id="PF02870"/>
    </source>
</evidence>
<dbReference type="InterPro" id="IPR008332">
    <property type="entry name" value="MethylG_MeTrfase_N"/>
</dbReference>
<dbReference type="EC" id="2.1.1.63" evidence="9"/>
<keyword evidence="6 9" id="KW-0227">DNA damage</keyword>
<evidence type="ECO:0000256" key="2">
    <source>
        <dbReference type="ARBA" id="ARBA00008711"/>
    </source>
</evidence>
<sequence length="167" mass="18453">MELAVDIVETPIGKLSVVAEGDQLCHLDFENGDVRMATLLKRRYGAYQLTPKENAAKMRDRLAAYFNGDWSSLMDLKCKTGGTEFQKTVWNALCEIPRGETWSYAELADHIGNPSAVRAVARANALNPISIFIPCHRVIGKDGTLTGYAGGLDRKEYLLRHEGALLV</sequence>
<evidence type="ECO:0000313" key="13">
    <source>
        <dbReference type="Proteomes" id="UP000256845"/>
    </source>
</evidence>
<feature type="domain" description="Methylated-DNA-[protein]-cysteine S-methyltransferase DNA binding" evidence="10">
    <location>
        <begin position="84"/>
        <end position="164"/>
    </location>
</feature>
<dbReference type="GO" id="GO:0003908">
    <property type="term" value="F:methylated-DNA-[protein]-cysteine S-methyltransferase activity"/>
    <property type="evidence" value="ECO:0007669"/>
    <property type="project" value="UniProtKB-UniRule"/>
</dbReference>
<dbReference type="PANTHER" id="PTHR10815:SF5">
    <property type="entry name" value="METHYLATED-DNA--PROTEIN-CYSTEINE METHYLTRANSFERASE"/>
    <property type="match status" value="1"/>
</dbReference>
<evidence type="ECO:0000256" key="8">
    <source>
        <dbReference type="ARBA" id="ARBA00049348"/>
    </source>
</evidence>
<dbReference type="FunFam" id="1.10.10.10:FF:000214">
    <property type="entry name" value="Methylated-DNA--protein-cysteine methyltransferase"/>
    <property type="match status" value="1"/>
</dbReference>
<comment type="caution">
    <text evidence="12">The sequence shown here is derived from an EMBL/GenBank/DDBJ whole genome shotgun (WGS) entry which is preliminary data.</text>
</comment>
<keyword evidence="3 9" id="KW-0963">Cytoplasm</keyword>
<evidence type="ECO:0000256" key="4">
    <source>
        <dbReference type="ARBA" id="ARBA00022603"/>
    </source>
</evidence>
<accession>A0A3D9HXM5</accession>
<dbReference type="InterPro" id="IPR036631">
    <property type="entry name" value="MGMT_N_sf"/>
</dbReference>
<evidence type="ECO:0000256" key="5">
    <source>
        <dbReference type="ARBA" id="ARBA00022679"/>
    </source>
</evidence>
<comment type="catalytic activity">
    <reaction evidence="8 9">
        <text>a 6-O-methyl-2'-deoxyguanosine in DNA + L-cysteinyl-[protein] = S-methyl-L-cysteinyl-[protein] + a 2'-deoxyguanosine in DNA</text>
        <dbReference type="Rhea" id="RHEA:24000"/>
        <dbReference type="Rhea" id="RHEA-COMP:10131"/>
        <dbReference type="Rhea" id="RHEA-COMP:10132"/>
        <dbReference type="Rhea" id="RHEA-COMP:11367"/>
        <dbReference type="Rhea" id="RHEA-COMP:11368"/>
        <dbReference type="ChEBI" id="CHEBI:29950"/>
        <dbReference type="ChEBI" id="CHEBI:82612"/>
        <dbReference type="ChEBI" id="CHEBI:85445"/>
        <dbReference type="ChEBI" id="CHEBI:85448"/>
        <dbReference type="EC" id="2.1.1.63"/>
    </reaction>
</comment>
<dbReference type="Proteomes" id="UP000256845">
    <property type="component" value="Unassembled WGS sequence"/>
</dbReference>
<comment type="subcellular location">
    <subcellularLocation>
        <location evidence="9">Cytoplasm</location>
    </subcellularLocation>
</comment>
<name>A0A3D9HXM5_9PROT</name>